<reference evidence="3 4" key="1">
    <citation type="submission" date="2013-07" db="EMBL/GenBank/DDBJ databases">
        <title>The Genome Sequence of Kwoniella mangroviensis CBS10435.</title>
        <authorList>
            <consortium name="The Broad Institute Genome Sequencing Platform"/>
            <person name="Cuomo C."/>
            <person name="Litvintseva A."/>
            <person name="Chen Y."/>
            <person name="Heitman J."/>
            <person name="Sun S."/>
            <person name="Springer D."/>
            <person name="Dromer F."/>
            <person name="Young S.K."/>
            <person name="Zeng Q."/>
            <person name="Gargeya S."/>
            <person name="Fitzgerald M."/>
            <person name="Abouelleil A."/>
            <person name="Alvarado L."/>
            <person name="Berlin A.M."/>
            <person name="Chapman S.B."/>
            <person name="Dewar J."/>
            <person name="Goldberg J."/>
            <person name="Griggs A."/>
            <person name="Gujja S."/>
            <person name="Hansen M."/>
            <person name="Howarth C."/>
            <person name="Imamovic A."/>
            <person name="Larimer J."/>
            <person name="McCowan C."/>
            <person name="Murphy C."/>
            <person name="Pearson M."/>
            <person name="Priest M."/>
            <person name="Roberts A."/>
            <person name="Saif S."/>
            <person name="Shea T."/>
            <person name="Sykes S."/>
            <person name="Wortman J."/>
            <person name="Nusbaum C."/>
            <person name="Birren B."/>
        </authorList>
    </citation>
    <scope>NUCLEOTIDE SEQUENCE [LARGE SCALE GENOMIC DNA]</scope>
    <source>
        <strain evidence="3 4">CBS 10435</strain>
    </source>
</reference>
<dbReference type="PANTHER" id="PTHR39477">
    <property type="entry name" value="CHROMOSOME 8, WHOLE GENOME SHOTGUN SEQUENCE"/>
    <property type="match status" value="1"/>
</dbReference>
<feature type="compositionally biased region" description="Gly residues" evidence="1">
    <location>
        <begin position="34"/>
        <end position="96"/>
    </location>
</feature>
<dbReference type="PANTHER" id="PTHR39477:SF1">
    <property type="entry name" value="BETA-FLANKING PROTEIN"/>
    <property type="match status" value="1"/>
</dbReference>
<evidence type="ECO:0000313" key="3">
    <source>
        <dbReference type="EMBL" id="OCF58828.1"/>
    </source>
</evidence>
<dbReference type="AlphaFoldDB" id="A0A1B9ITF9"/>
<sequence>MDFIKKMAQEKLSDAFNGDDDNKQQQGGYNNQQGGYGGQQGGYGGQQGGYGGDDQQVGGYGGNQGGQGGYGGNQAPGSYGGDQGGYGDGNNYGNTGGEQYNRPHGEGGASAGYGGSSGGFGGAPQINENTAVHAANQYGSNGNENSSLFSTAMSFLGNMNKDVGDVDEDKVQQQHQQAYGQGNASGMSANAIGSAAALQALKAFTSGDNQAAKSSGGGDMQSKIIGMAMSEAAKLFDQSGGAAQGNKQDAVTSAGQTIMKLLIKSQFSGTTGGGNSGGLSGLMSMASKFM</sequence>
<dbReference type="EMBL" id="KI669461">
    <property type="protein sequence ID" value="OCF58828.1"/>
    <property type="molecule type" value="Genomic_DNA"/>
</dbReference>
<name>A0A1B9ITF9_9TREE</name>
<evidence type="ECO:0000313" key="4">
    <source>
        <dbReference type="Proteomes" id="UP000092583"/>
    </source>
</evidence>
<evidence type="ECO:0000259" key="2">
    <source>
        <dbReference type="Pfam" id="PF24845"/>
    </source>
</evidence>
<feature type="compositionally biased region" description="Basic and acidic residues" evidence="1">
    <location>
        <begin position="1"/>
        <end position="13"/>
    </location>
</feature>
<organism evidence="3 4">
    <name type="scientific">Kwoniella mangroviensis CBS 10435</name>
    <dbReference type="NCBI Taxonomy" id="1331196"/>
    <lineage>
        <taxon>Eukaryota</taxon>
        <taxon>Fungi</taxon>
        <taxon>Dikarya</taxon>
        <taxon>Basidiomycota</taxon>
        <taxon>Agaricomycotina</taxon>
        <taxon>Tremellomycetes</taxon>
        <taxon>Tremellales</taxon>
        <taxon>Cryptococcaceae</taxon>
        <taxon>Kwoniella</taxon>
    </lineage>
</organism>
<evidence type="ECO:0000256" key="1">
    <source>
        <dbReference type="SAM" id="MobiDB-lite"/>
    </source>
</evidence>
<keyword evidence="4" id="KW-1185">Reference proteome</keyword>
<dbReference type="InterPro" id="IPR056138">
    <property type="entry name" value="DUF7721"/>
</dbReference>
<proteinExistence type="predicted"/>
<dbReference type="Proteomes" id="UP000092583">
    <property type="component" value="Unassembled WGS sequence"/>
</dbReference>
<feature type="domain" description="DUF7721" evidence="2">
    <location>
        <begin position="128"/>
        <end position="208"/>
    </location>
</feature>
<reference evidence="4" key="2">
    <citation type="submission" date="2013-12" db="EMBL/GenBank/DDBJ databases">
        <title>Evolution of pathogenesis and genome organization in the Tremellales.</title>
        <authorList>
            <person name="Cuomo C."/>
            <person name="Litvintseva A."/>
            <person name="Heitman J."/>
            <person name="Chen Y."/>
            <person name="Sun S."/>
            <person name="Springer D."/>
            <person name="Dromer F."/>
            <person name="Young S."/>
            <person name="Zeng Q."/>
            <person name="Chapman S."/>
            <person name="Gujja S."/>
            <person name="Saif S."/>
            <person name="Birren B."/>
        </authorList>
    </citation>
    <scope>NUCLEOTIDE SEQUENCE [LARGE SCALE GENOMIC DNA]</scope>
    <source>
        <strain evidence="4">CBS 10435</strain>
    </source>
</reference>
<protein>
    <submittedName>
        <fullName evidence="3">Beta-flanking protein</fullName>
    </submittedName>
</protein>
<feature type="compositionally biased region" description="Gly residues" evidence="1">
    <location>
        <begin position="106"/>
        <end position="122"/>
    </location>
</feature>
<accession>A0A1B9ITF9</accession>
<feature type="compositionally biased region" description="Low complexity" evidence="1">
    <location>
        <begin position="24"/>
        <end position="33"/>
    </location>
</feature>
<dbReference type="Pfam" id="PF24845">
    <property type="entry name" value="DUF7721"/>
    <property type="match status" value="1"/>
</dbReference>
<gene>
    <name evidence="3" type="ORF">L486_03318</name>
</gene>
<feature type="region of interest" description="Disordered" evidence="1">
    <location>
        <begin position="1"/>
        <end position="125"/>
    </location>
</feature>
<dbReference type="OrthoDB" id="2290255at2759"/>